<sequence>FAVMRGLSSTRNPQTHRIGYETILSLFEGGGAVAEMAGFDRAYLSALYSGSNGFTFDQKTRQIAQKVAAEAE</sequence>
<gene>
    <name evidence="1" type="ORF">GRI65_14460</name>
</gene>
<feature type="non-terminal residue" evidence="1">
    <location>
        <position position="1"/>
    </location>
</feature>
<dbReference type="EMBL" id="WTYL01000005">
    <property type="protein sequence ID" value="MXP45652.1"/>
    <property type="molecule type" value="Genomic_DNA"/>
</dbReference>
<keyword evidence="2" id="KW-1185">Reference proteome</keyword>
<dbReference type="AlphaFoldDB" id="A0A845B869"/>
<evidence type="ECO:0000313" key="1">
    <source>
        <dbReference type="EMBL" id="MXP45652.1"/>
    </source>
</evidence>
<protein>
    <submittedName>
        <fullName evidence="1">Uncharacterized protein</fullName>
    </submittedName>
</protein>
<accession>A0A845B869</accession>
<comment type="caution">
    <text evidence="1">The sequence shown here is derived from an EMBL/GenBank/DDBJ whole genome shotgun (WGS) entry which is preliminary data.</text>
</comment>
<dbReference type="OrthoDB" id="7218943at2"/>
<reference evidence="1 2" key="1">
    <citation type="submission" date="2019-12" db="EMBL/GenBank/DDBJ databases">
        <title>Genomic-based taxomic classification of the family Erythrobacteraceae.</title>
        <authorList>
            <person name="Xu L."/>
        </authorList>
    </citation>
    <scope>NUCLEOTIDE SEQUENCE [LARGE SCALE GENOMIC DNA]</scope>
    <source>
        <strain evidence="1 2">KCTC 42453</strain>
    </source>
</reference>
<dbReference type="RefSeq" id="WP_160757301.1">
    <property type="nucleotide sequence ID" value="NZ_WTYL01000005.1"/>
</dbReference>
<organism evidence="1 2">
    <name type="scientific">Allopontixanthobacter sediminis</name>
    <dbReference type="NCBI Taxonomy" id="1689985"/>
    <lineage>
        <taxon>Bacteria</taxon>
        <taxon>Pseudomonadati</taxon>
        <taxon>Pseudomonadota</taxon>
        <taxon>Alphaproteobacteria</taxon>
        <taxon>Sphingomonadales</taxon>
        <taxon>Erythrobacteraceae</taxon>
        <taxon>Allopontixanthobacter</taxon>
    </lineage>
</organism>
<name>A0A845B869_9SPHN</name>
<proteinExistence type="predicted"/>
<dbReference type="Proteomes" id="UP000431922">
    <property type="component" value="Unassembled WGS sequence"/>
</dbReference>
<evidence type="ECO:0000313" key="2">
    <source>
        <dbReference type="Proteomes" id="UP000431922"/>
    </source>
</evidence>